<evidence type="ECO:0000313" key="1">
    <source>
        <dbReference type="EMBL" id="SCB37841.1"/>
    </source>
</evidence>
<dbReference type="InterPro" id="IPR025591">
    <property type="entry name" value="RloB"/>
</dbReference>
<name>A0A1C3WD35_9HYPH</name>
<dbReference type="RefSeq" id="WP_075856576.1">
    <property type="nucleotide sequence ID" value="NZ_FMAC01000015.1"/>
</dbReference>
<proteinExistence type="predicted"/>
<reference evidence="2" key="1">
    <citation type="submission" date="2016-08" db="EMBL/GenBank/DDBJ databases">
        <authorList>
            <person name="Varghese N."/>
            <person name="Submissions Spin"/>
        </authorList>
    </citation>
    <scope>NUCLEOTIDE SEQUENCE [LARGE SCALE GENOMIC DNA]</scope>
    <source>
        <strain evidence="2">CCBAU 57015</strain>
    </source>
</reference>
<organism evidence="1 2">
    <name type="scientific">Rhizobium hainanense</name>
    <dbReference type="NCBI Taxonomy" id="52131"/>
    <lineage>
        <taxon>Bacteria</taxon>
        <taxon>Pseudomonadati</taxon>
        <taxon>Pseudomonadota</taxon>
        <taxon>Alphaproteobacteria</taxon>
        <taxon>Hyphomicrobiales</taxon>
        <taxon>Rhizobiaceae</taxon>
        <taxon>Rhizobium/Agrobacterium group</taxon>
        <taxon>Rhizobium</taxon>
    </lineage>
</organism>
<dbReference type="AlphaFoldDB" id="A0A1C3WD35"/>
<gene>
    <name evidence="1" type="ORF">GA0061100_115114</name>
</gene>
<dbReference type="EMBL" id="FMAC01000015">
    <property type="protein sequence ID" value="SCB37841.1"/>
    <property type="molecule type" value="Genomic_DNA"/>
</dbReference>
<dbReference type="OrthoDB" id="199633at2"/>
<dbReference type="Proteomes" id="UP000186228">
    <property type="component" value="Unassembled WGS sequence"/>
</dbReference>
<accession>A0A1C3WD35</accession>
<sequence>MRRRVVIPQRKRIFLGCEGESEQSYGALLTRVVGAQRQDFFLDTILLRPGGGDPLALIQLAAKKKKQGEKKGDYAAAFVLMDSDKRGFAPQRDQQAQTLANAEGLTIIWQEPCHEALLLRHFPNAQQLKPQSTALAIAALIGKYAEYAKGMPAAKLAAVIDAAGLRRARGVEPGLNALLMALGFQ</sequence>
<protein>
    <submittedName>
        <fullName evidence="1">RloB-like protein</fullName>
    </submittedName>
</protein>
<keyword evidence="2" id="KW-1185">Reference proteome</keyword>
<evidence type="ECO:0000313" key="2">
    <source>
        <dbReference type="Proteomes" id="UP000186228"/>
    </source>
</evidence>
<dbReference type="Pfam" id="PF13707">
    <property type="entry name" value="RloB"/>
    <property type="match status" value="1"/>
</dbReference>